<dbReference type="Gene3D" id="1.10.1330.10">
    <property type="entry name" value="Dockerin domain"/>
    <property type="match status" value="1"/>
</dbReference>
<dbReference type="SUPFAM" id="SSF63446">
    <property type="entry name" value="Type I dockerin domain"/>
    <property type="match status" value="1"/>
</dbReference>
<dbReference type="InterPro" id="IPR016134">
    <property type="entry name" value="Dockerin_dom"/>
</dbReference>
<dbReference type="KEGG" id="pbor:BSF38_01892"/>
<sequence length="317" mass="33243">MARSNSRGIHPSLEGLEPRLALSASPPANVIGVNLGTVASPHQVSRTSVAVAGRNITPHKRATLFGLFVEPEGDSSLKPRIVAASADQGRKLPLKQGRVARSGANPTSVAFTKTNQSGDLTTSVAGAAGTTGLYWSQTTLVGDVNGDGEVNFADLQAFAPTYMSSAGGSKYVASADFNQNGVINLYDAKALLHNLAPLTRNIPLSVSMHLAPADQAHYAATTTSGASTLHKVVTIIGRTTPGSLIIEDNHTSRLPGGTQTYSFTGPAHATDANGFFSIQTTNEEGLNNNDFLILDPFGHQLIRAFPIFWIPFAAGRV</sequence>
<accession>A0A1U7CNA7</accession>
<dbReference type="InterPro" id="IPR002105">
    <property type="entry name" value="Dockerin_1_rpt"/>
</dbReference>
<dbReference type="PROSITE" id="PS00018">
    <property type="entry name" value="EF_HAND_1"/>
    <property type="match status" value="1"/>
</dbReference>
<feature type="domain" description="Dockerin" evidence="1">
    <location>
        <begin position="137"/>
        <end position="204"/>
    </location>
</feature>
<evidence type="ECO:0000259" key="1">
    <source>
        <dbReference type="PROSITE" id="PS51766"/>
    </source>
</evidence>
<gene>
    <name evidence="2" type="ORF">BSF38_01892</name>
</gene>
<protein>
    <recommendedName>
        <fullName evidence="1">Dockerin domain-containing protein</fullName>
    </recommendedName>
</protein>
<dbReference type="GO" id="GO:0004553">
    <property type="term" value="F:hydrolase activity, hydrolyzing O-glycosyl compounds"/>
    <property type="evidence" value="ECO:0007669"/>
    <property type="project" value="InterPro"/>
</dbReference>
<dbReference type="EMBL" id="CP019082">
    <property type="protein sequence ID" value="APW60424.1"/>
    <property type="molecule type" value="Genomic_DNA"/>
</dbReference>
<dbReference type="Proteomes" id="UP000186309">
    <property type="component" value="Chromosome"/>
</dbReference>
<organism evidence="2 3">
    <name type="scientific">Paludisphaera borealis</name>
    <dbReference type="NCBI Taxonomy" id="1387353"/>
    <lineage>
        <taxon>Bacteria</taxon>
        <taxon>Pseudomonadati</taxon>
        <taxon>Planctomycetota</taxon>
        <taxon>Planctomycetia</taxon>
        <taxon>Isosphaerales</taxon>
        <taxon>Isosphaeraceae</taxon>
        <taxon>Paludisphaera</taxon>
    </lineage>
</organism>
<dbReference type="InterPro" id="IPR036439">
    <property type="entry name" value="Dockerin_dom_sf"/>
</dbReference>
<keyword evidence="3" id="KW-1185">Reference proteome</keyword>
<dbReference type="STRING" id="1387353.BSF38_01892"/>
<reference evidence="3" key="1">
    <citation type="submission" date="2016-12" db="EMBL/GenBank/DDBJ databases">
        <title>Comparative genomics of four Isosphaeraceae planctomycetes: a common pool of plasmids and glycoside hydrolase genes.</title>
        <authorList>
            <person name="Ivanova A."/>
        </authorList>
    </citation>
    <scope>NUCLEOTIDE SEQUENCE [LARGE SCALE GENOMIC DNA]</scope>
    <source>
        <strain evidence="3">PX4</strain>
    </source>
</reference>
<evidence type="ECO:0000313" key="2">
    <source>
        <dbReference type="EMBL" id="APW60424.1"/>
    </source>
</evidence>
<dbReference type="AlphaFoldDB" id="A0A1U7CNA7"/>
<dbReference type="InterPro" id="IPR018247">
    <property type="entry name" value="EF_Hand_1_Ca_BS"/>
</dbReference>
<evidence type="ECO:0000313" key="3">
    <source>
        <dbReference type="Proteomes" id="UP000186309"/>
    </source>
</evidence>
<dbReference type="CDD" id="cd14254">
    <property type="entry name" value="Dockerin_II"/>
    <property type="match status" value="1"/>
</dbReference>
<dbReference type="GO" id="GO:0000272">
    <property type="term" value="P:polysaccharide catabolic process"/>
    <property type="evidence" value="ECO:0007669"/>
    <property type="project" value="InterPro"/>
</dbReference>
<dbReference type="PROSITE" id="PS51766">
    <property type="entry name" value="DOCKERIN"/>
    <property type="match status" value="1"/>
</dbReference>
<proteinExistence type="predicted"/>
<dbReference type="Pfam" id="PF00404">
    <property type="entry name" value="Dockerin_1"/>
    <property type="match status" value="1"/>
</dbReference>
<name>A0A1U7CNA7_9BACT</name>